<dbReference type="AlphaFoldDB" id="A0A0F3P0A0"/>
<dbReference type="EMBL" id="LAOA01000080">
    <property type="protein sequence ID" value="KJV73337.1"/>
    <property type="molecule type" value="Genomic_DNA"/>
</dbReference>
<organism evidence="1 2">
    <name type="scientific">Orientia tsutsugamushi str. TA716</name>
    <dbReference type="NCBI Taxonomy" id="1359175"/>
    <lineage>
        <taxon>Bacteria</taxon>
        <taxon>Pseudomonadati</taxon>
        <taxon>Pseudomonadota</taxon>
        <taxon>Alphaproteobacteria</taxon>
        <taxon>Rickettsiales</taxon>
        <taxon>Rickettsiaceae</taxon>
        <taxon>Rickettsieae</taxon>
        <taxon>Orientia</taxon>
    </lineage>
</organism>
<dbReference type="RefSeq" id="WP_080946320.1">
    <property type="nucleotide sequence ID" value="NZ_LAOA01000080.1"/>
</dbReference>
<comment type="caution">
    <text evidence="1">The sequence shown here is derived from an EMBL/GenBank/DDBJ whole genome shotgun (WGS) entry which is preliminary data.</text>
</comment>
<sequence length="117" mass="13962">MLSQRLKVMTGDTLKYLQREQQDIHEWMKQAMLLNANRESYDDWREKFSLSRIYPNLVSMHAIRGSFKNHFVSSRWRNGCSHDAYFTICFFCSSSSNHYVFQCYLLNIKTDCKIGIM</sequence>
<gene>
    <name evidence="1" type="ORF">OTSTA716_1638</name>
</gene>
<protein>
    <submittedName>
        <fullName evidence="1">Putative conjugative transfer protein TraG</fullName>
    </submittedName>
</protein>
<name>A0A0F3P0A0_ORITS</name>
<proteinExistence type="predicted"/>
<reference evidence="1 2" key="1">
    <citation type="submission" date="2015-01" db="EMBL/GenBank/DDBJ databases">
        <title>Genome Sequencing of Rickettsiales.</title>
        <authorList>
            <person name="Daugherty S.C."/>
            <person name="Su Q."/>
            <person name="Abolude K."/>
            <person name="Beier-Sexton M."/>
            <person name="Carlyon J.A."/>
            <person name="Carter R."/>
            <person name="Day N.P."/>
            <person name="Dumler S.J."/>
            <person name="Dyachenko V."/>
            <person name="Godinez A."/>
            <person name="Kurtti T.J."/>
            <person name="Lichay M."/>
            <person name="Mullins K.E."/>
            <person name="Ott S."/>
            <person name="Pappas-Brown V."/>
            <person name="Paris D.H."/>
            <person name="Patel P."/>
            <person name="Richards A.L."/>
            <person name="Sadzewicz L."/>
            <person name="Sears K."/>
            <person name="Seidman D."/>
            <person name="Sengamalay N."/>
            <person name="Stenos J."/>
            <person name="Tallon L.J."/>
            <person name="Vincent G."/>
            <person name="Fraser C.M."/>
            <person name="Munderloh U."/>
            <person name="Dunning-Hotopp J.C."/>
        </authorList>
    </citation>
    <scope>NUCLEOTIDE SEQUENCE [LARGE SCALE GENOMIC DNA]</scope>
    <source>
        <strain evidence="1 2">TA716</strain>
    </source>
</reference>
<dbReference type="PATRIC" id="fig|1359175.3.peg.2815"/>
<dbReference type="Proteomes" id="UP000033671">
    <property type="component" value="Unassembled WGS sequence"/>
</dbReference>
<accession>A0A0F3P0A0</accession>
<evidence type="ECO:0000313" key="2">
    <source>
        <dbReference type="Proteomes" id="UP000033671"/>
    </source>
</evidence>
<evidence type="ECO:0000313" key="1">
    <source>
        <dbReference type="EMBL" id="KJV73337.1"/>
    </source>
</evidence>